<protein>
    <submittedName>
        <fullName evidence="4">Uncharacterized protein</fullName>
    </submittedName>
</protein>
<dbReference type="PANTHER" id="PTHR24113">
    <property type="entry name" value="RAN GTPASE-ACTIVATING PROTEIN 1"/>
    <property type="match status" value="1"/>
</dbReference>
<dbReference type="GO" id="GO:0005634">
    <property type="term" value="C:nucleus"/>
    <property type="evidence" value="ECO:0007669"/>
    <property type="project" value="TreeGrafter"/>
</dbReference>
<dbReference type="Gene3D" id="3.80.10.10">
    <property type="entry name" value="Ribonuclease Inhibitor"/>
    <property type="match status" value="3"/>
</dbReference>
<dbReference type="PANTHER" id="PTHR24113:SF12">
    <property type="entry name" value="RAN GTPASE-ACTIVATING PROTEIN 1"/>
    <property type="match status" value="1"/>
</dbReference>
<keyword evidence="2" id="KW-0433">Leucine-rich repeat</keyword>
<dbReference type="GO" id="GO:0005829">
    <property type="term" value="C:cytosol"/>
    <property type="evidence" value="ECO:0007669"/>
    <property type="project" value="TreeGrafter"/>
</dbReference>
<dbReference type="InterPro" id="IPR032675">
    <property type="entry name" value="LRR_dom_sf"/>
</dbReference>
<keyword evidence="3" id="KW-0677">Repeat</keyword>
<dbReference type="GO" id="GO:0006913">
    <property type="term" value="P:nucleocytoplasmic transport"/>
    <property type="evidence" value="ECO:0007669"/>
    <property type="project" value="TreeGrafter"/>
</dbReference>
<sequence length="799" mass="86017">MDKMDAAGSLNKEEMERLQTKDNGLVVILKHMGLSAENEESGKTSVDPPQAIDLSDTFGLSAKKIFFLLEGLPDSVAEVKLGNLLGFEGFRTLAEGIREGKAASLRALDLEETGLKGDGLKVLCKAIKERGLMNVEELNLSANPSRSAHPFSHGAWVEEEMEAVCSLLSLSCMPSLRVFLLRECGLHPSRGEQFASGLGRGDLPNLEVLDMEGNDFESALGCFAKALCEGGTLAVLTDLNVFSESGVVSGVSEFLSALKSENCAQLRHVKVCFREVESEKELRALGEGLYPSVRTLSLESPPSKLVTFLKALLESSAREGDRGAVLDALDLSMDCDSPIEEGPLCECLRLLGEGIRRGWLRFLRKLKIEREEGGPGEDGQAGSVQILRGVFAEAKSEFFSALYTGGHVLSLSELSLSNLEVSDADMILLAERVKGGCLPNFRLLDLASNRGAGCFGRQGMEALMKGVVESENGLPFLETLNLSDTRAGEGAASLGTALLSGKLPRLSFVYLYVSNLTDEGLGGLANAVRGGALVGVRDLDLSFNEEVGEGAWRELMYAIRDSEKGLPKLKFFKVVSETNLGNAGGPMIAALGSGKLPSLESVGGFFDFSLDAEGVAELADAVRAGKFAPLVHDLGFFLREGVPALNLDRLIRAIGESEKGLPSCLSSLRFEGGRVGEETLAFLGSSEQGAGGSKFSPLEFLDLSDCALHDSSLRRLAEVFSKHGGPKFMRLQLGRNRISVQGFEAFRKALRAGCLPNLQTVDVEDQEGTGKEDEETVTRMAIKARQIVPWARENWRGRY</sequence>
<dbReference type="InterPro" id="IPR027038">
    <property type="entry name" value="RanGap"/>
</dbReference>
<proteinExistence type="predicted"/>
<dbReference type="GO" id="GO:0048471">
    <property type="term" value="C:perinuclear region of cytoplasm"/>
    <property type="evidence" value="ECO:0007669"/>
    <property type="project" value="TreeGrafter"/>
</dbReference>
<dbReference type="SMART" id="SM00368">
    <property type="entry name" value="LRR_RI"/>
    <property type="match status" value="7"/>
</dbReference>
<dbReference type="VEuPathDB" id="CryptoDB:Cvel_924"/>
<name>A0A0G4HBC9_9ALVE</name>
<accession>A0A0G4HBC9</accession>
<evidence type="ECO:0000256" key="2">
    <source>
        <dbReference type="ARBA" id="ARBA00022614"/>
    </source>
</evidence>
<dbReference type="PhylomeDB" id="A0A0G4HBC9"/>
<keyword evidence="1" id="KW-0343">GTPase activation</keyword>
<organism evidence="4">
    <name type="scientific">Chromera velia CCMP2878</name>
    <dbReference type="NCBI Taxonomy" id="1169474"/>
    <lineage>
        <taxon>Eukaryota</taxon>
        <taxon>Sar</taxon>
        <taxon>Alveolata</taxon>
        <taxon>Colpodellida</taxon>
        <taxon>Chromeraceae</taxon>
        <taxon>Chromera</taxon>
    </lineage>
</organism>
<dbReference type="AlphaFoldDB" id="A0A0G4HBC9"/>
<dbReference type="EMBL" id="CDMZ01002202">
    <property type="protein sequence ID" value="CEM41282.1"/>
    <property type="molecule type" value="Genomic_DNA"/>
</dbReference>
<reference evidence="4" key="1">
    <citation type="submission" date="2014-11" db="EMBL/GenBank/DDBJ databases">
        <authorList>
            <person name="Otto D Thomas"/>
            <person name="Naeem Raeece"/>
        </authorList>
    </citation>
    <scope>NUCLEOTIDE SEQUENCE</scope>
</reference>
<evidence type="ECO:0000256" key="3">
    <source>
        <dbReference type="ARBA" id="ARBA00022737"/>
    </source>
</evidence>
<evidence type="ECO:0000256" key="1">
    <source>
        <dbReference type="ARBA" id="ARBA00022468"/>
    </source>
</evidence>
<dbReference type="GO" id="GO:0005096">
    <property type="term" value="F:GTPase activator activity"/>
    <property type="evidence" value="ECO:0007669"/>
    <property type="project" value="UniProtKB-KW"/>
</dbReference>
<dbReference type="GO" id="GO:0031267">
    <property type="term" value="F:small GTPase binding"/>
    <property type="evidence" value="ECO:0007669"/>
    <property type="project" value="TreeGrafter"/>
</dbReference>
<evidence type="ECO:0000313" key="4">
    <source>
        <dbReference type="EMBL" id="CEM41282.1"/>
    </source>
</evidence>
<dbReference type="SUPFAM" id="SSF52047">
    <property type="entry name" value="RNI-like"/>
    <property type="match status" value="2"/>
</dbReference>
<gene>
    <name evidence="4" type="ORF">Cvel_924</name>
</gene>